<feature type="region of interest" description="Disordered" evidence="4">
    <location>
        <begin position="85"/>
        <end position="107"/>
    </location>
</feature>
<feature type="compositionally biased region" description="Basic and acidic residues" evidence="4">
    <location>
        <begin position="15"/>
        <end position="29"/>
    </location>
</feature>
<dbReference type="Gene3D" id="1.25.40.20">
    <property type="entry name" value="Ankyrin repeat-containing domain"/>
    <property type="match status" value="1"/>
</dbReference>
<evidence type="ECO:0000313" key="6">
    <source>
        <dbReference type="Proteomes" id="UP000199385"/>
    </source>
</evidence>
<feature type="compositionally biased region" description="Basic and acidic residues" evidence="4">
    <location>
        <begin position="85"/>
        <end position="98"/>
    </location>
</feature>
<feature type="region of interest" description="Disordered" evidence="4">
    <location>
        <begin position="15"/>
        <end position="34"/>
    </location>
</feature>
<reference evidence="6" key="1">
    <citation type="submission" date="2016-06" db="EMBL/GenBank/DDBJ databases">
        <authorList>
            <person name="Varghese N."/>
            <person name="Submissions Spin"/>
        </authorList>
    </citation>
    <scope>NUCLEOTIDE SEQUENCE [LARGE SCALE GENOMIC DNA]</scope>
    <source>
        <strain evidence="6">DSM 44815</strain>
    </source>
</reference>
<dbReference type="STRING" id="261654.GA0070611_1607"/>
<feature type="repeat" description="ANK" evidence="3">
    <location>
        <begin position="98"/>
        <end position="123"/>
    </location>
</feature>
<evidence type="ECO:0000256" key="3">
    <source>
        <dbReference type="PROSITE-ProRule" id="PRU00023"/>
    </source>
</evidence>
<dbReference type="Pfam" id="PF12796">
    <property type="entry name" value="Ank_2"/>
    <property type="match status" value="1"/>
</dbReference>
<accession>A0A1A8ZC44</accession>
<dbReference type="InterPro" id="IPR002110">
    <property type="entry name" value="Ankyrin_rpt"/>
</dbReference>
<dbReference type="SMART" id="SM00248">
    <property type="entry name" value="ANK"/>
    <property type="match status" value="3"/>
</dbReference>
<dbReference type="AlphaFoldDB" id="A0A1A8ZC44"/>
<keyword evidence="1" id="KW-0677">Repeat</keyword>
<dbReference type="SUPFAM" id="SSF48403">
    <property type="entry name" value="Ankyrin repeat"/>
    <property type="match status" value="1"/>
</dbReference>
<dbReference type="PATRIC" id="fig|261654.4.peg.1633"/>
<evidence type="ECO:0000256" key="1">
    <source>
        <dbReference type="ARBA" id="ARBA00022737"/>
    </source>
</evidence>
<organism evidence="5 6">
    <name type="scientific">Micromonospora auratinigra</name>
    <dbReference type="NCBI Taxonomy" id="261654"/>
    <lineage>
        <taxon>Bacteria</taxon>
        <taxon>Bacillati</taxon>
        <taxon>Actinomycetota</taxon>
        <taxon>Actinomycetes</taxon>
        <taxon>Micromonosporales</taxon>
        <taxon>Micromonosporaceae</taxon>
        <taxon>Micromonospora</taxon>
    </lineage>
</organism>
<keyword evidence="6" id="KW-1185">Reference proteome</keyword>
<feature type="repeat" description="ANK" evidence="3">
    <location>
        <begin position="63"/>
        <end position="95"/>
    </location>
</feature>
<sequence length="142" mass="14571">MAALLHEDATAADALLRRGADPDTPDRDGTTPLYQASVHGAVDLVRLLLAAGGAPDTASGHGQQGTPLCAAAAWGHTDVARELLAHGADPNRREDRGTGHSPLDWALRGGHRETADLLISAGARRAPLVRPPADPADATMGG</sequence>
<feature type="repeat" description="ANK" evidence="3">
    <location>
        <begin position="28"/>
        <end position="60"/>
    </location>
</feature>
<dbReference type="PANTHER" id="PTHR24171">
    <property type="entry name" value="ANKYRIN REPEAT DOMAIN-CONTAINING PROTEIN 39-RELATED"/>
    <property type="match status" value="1"/>
</dbReference>
<dbReference type="EMBL" id="LT594323">
    <property type="protein sequence ID" value="SBT41404.1"/>
    <property type="molecule type" value="Genomic_DNA"/>
</dbReference>
<keyword evidence="2 3" id="KW-0040">ANK repeat</keyword>
<dbReference type="PROSITE" id="PS50297">
    <property type="entry name" value="ANK_REP_REGION"/>
    <property type="match status" value="3"/>
</dbReference>
<proteinExistence type="predicted"/>
<name>A0A1A8ZC44_9ACTN</name>
<dbReference type="PRINTS" id="PR01415">
    <property type="entry name" value="ANKYRIN"/>
</dbReference>
<evidence type="ECO:0000256" key="2">
    <source>
        <dbReference type="ARBA" id="ARBA00023043"/>
    </source>
</evidence>
<protein>
    <submittedName>
        <fullName evidence="5">Ankyrin repeat-containing protein</fullName>
    </submittedName>
</protein>
<dbReference type="InterPro" id="IPR036770">
    <property type="entry name" value="Ankyrin_rpt-contain_sf"/>
</dbReference>
<evidence type="ECO:0000313" key="5">
    <source>
        <dbReference type="EMBL" id="SBT41404.1"/>
    </source>
</evidence>
<gene>
    <name evidence="5" type="ORF">GA0070611_1607</name>
</gene>
<evidence type="ECO:0000256" key="4">
    <source>
        <dbReference type="SAM" id="MobiDB-lite"/>
    </source>
</evidence>
<dbReference type="Proteomes" id="UP000199385">
    <property type="component" value="Chromosome I"/>
</dbReference>
<dbReference type="PROSITE" id="PS50088">
    <property type="entry name" value="ANK_REPEAT"/>
    <property type="match status" value="3"/>
</dbReference>
<dbReference type="Pfam" id="PF00023">
    <property type="entry name" value="Ank"/>
    <property type="match status" value="1"/>
</dbReference>